<comment type="caution">
    <text evidence="2">The sequence shown here is derived from an EMBL/GenBank/DDBJ whole genome shotgun (WGS) entry which is preliminary data.</text>
</comment>
<dbReference type="Pfam" id="PF00082">
    <property type="entry name" value="Peptidase_S8"/>
    <property type="match status" value="1"/>
</dbReference>
<evidence type="ECO:0000313" key="3">
    <source>
        <dbReference type="Proteomes" id="UP001165583"/>
    </source>
</evidence>
<sequence>MADERRPLLNPVLRFTKDPKPESITGRGKSLAGIKTARLDGQRRKLSSDLMLMARDQGRQPQFADRAIVYASMFEDSLAPTWTPTDLFQPAYGARLVAPYAQGYLVEMDMRCVERFAALVSNFGTVRDQVDISRVQSMRFFAPSDALGDRAIDAIWEEAPRRPQGRAFFTSLMPLKDRNAVEHLLQTVAQLRDGTILPPSRQLLLDLASGADAAGDAPLARAVRAISGTDRLGRALRDYRLRQRAHTTVIVDSPEALYRLAASGAVMRLDPVLPITVTDPGEGREPDRPLPANLSGLPIVGVVDGGLNATSYLPAEAWRAPPLVSGAAAEVMHGNRVTSLVVQGHEWNNNLVLPELHCRVGTVAAIAKRGFPGPDYEELVEYLDAVMTAHPETKVWNLSFNEDRVCDLDAVSPFGHALATLARKHRVLLVNSIGNTPAASAKRPADCEAALTVGGRMHGTDGQPGGLCPVSLTGPGPCGMLKPDTSHFSHVRALGGAVIRGSSFATALMSPLAAHTMDRLREPDPDLVRALLIHNADGDGFDTGRGFGTPDATYLPWECRPGTVTLQWKASLRDRASYYWELPIPPALLKAGRLRGRGKLTAILNPHPMVDEFAGPNYFSARLNTAVQYPKGDAYANLLGSMDTDRVPETIARAVDHKWCTVRNHAKDFSARGHQVDGPNLRIYARIYTRDHYVYGFTSADQVPPLEAVFVLSLSGIDEGGDIYNQLRDQLGSFVETSVVESDIDIQY</sequence>
<evidence type="ECO:0000313" key="2">
    <source>
        <dbReference type="EMBL" id="MCT2402038.1"/>
    </source>
</evidence>
<keyword evidence="3" id="KW-1185">Reference proteome</keyword>
<organism evidence="2 3">
    <name type="scientific">Novosphingobium mangrovi</name>
    <name type="common">ex Huang et al. 2023</name>
    <dbReference type="NCBI Taxonomy" id="2976432"/>
    <lineage>
        <taxon>Bacteria</taxon>
        <taxon>Pseudomonadati</taxon>
        <taxon>Pseudomonadota</taxon>
        <taxon>Alphaproteobacteria</taxon>
        <taxon>Sphingomonadales</taxon>
        <taxon>Sphingomonadaceae</taxon>
        <taxon>Novosphingobium</taxon>
    </lineage>
</organism>
<gene>
    <name evidence="2" type="ORF">NZK81_21105</name>
</gene>
<dbReference type="CDD" id="cd04847">
    <property type="entry name" value="Peptidases_S8_Subtilisin_like_2"/>
    <property type="match status" value="1"/>
</dbReference>
<evidence type="ECO:0000259" key="1">
    <source>
        <dbReference type="Pfam" id="PF00082"/>
    </source>
</evidence>
<accession>A0ABT2IB36</accession>
<dbReference type="SUPFAM" id="SSF52743">
    <property type="entry name" value="Subtilisin-like"/>
    <property type="match status" value="1"/>
</dbReference>
<proteinExistence type="predicted"/>
<dbReference type="InterPro" id="IPR036852">
    <property type="entry name" value="Peptidase_S8/S53_dom_sf"/>
</dbReference>
<dbReference type="Gene3D" id="3.40.50.200">
    <property type="entry name" value="Peptidase S8/S53 domain"/>
    <property type="match status" value="1"/>
</dbReference>
<dbReference type="RefSeq" id="WP_260047951.1">
    <property type="nucleotide sequence ID" value="NZ_JANZXA010000033.1"/>
</dbReference>
<dbReference type="InterPro" id="IPR034074">
    <property type="entry name" value="Y4bN_pept_dom"/>
</dbReference>
<dbReference type="Proteomes" id="UP001165583">
    <property type="component" value="Unassembled WGS sequence"/>
</dbReference>
<dbReference type="InterPro" id="IPR000209">
    <property type="entry name" value="Peptidase_S8/S53_dom"/>
</dbReference>
<protein>
    <submittedName>
        <fullName evidence="2">S8 family peptidase</fullName>
    </submittedName>
</protein>
<dbReference type="EMBL" id="JANZXA010000033">
    <property type="protein sequence ID" value="MCT2402038.1"/>
    <property type="molecule type" value="Genomic_DNA"/>
</dbReference>
<name>A0ABT2IB36_9SPHN</name>
<feature type="domain" description="Peptidase S8/S53" evidence="1">
    <location>
        <begin position="331"/>
        <end position="548"/>
    </location>
</feature>
<reference evidence="2" key="1">
    <citation type="submission" date="2022-09" db="EMBL/GenBank/DDBJ databases">
        <title>Novosphingobium sp. Nov., a polycyclic aromatic hydrocarbon-degrading bacterium isolated form mangrove sediments in HongKong.</title>
        <authorList>
            <person name="Hu Z."/>
        </authorList>
    </citation>
    <scope>NUCLEOTIDE SEQUENCE</scope>
    <source>
        <strain evidence="2">HK4-1</strain>
    </source>
</reference>